<evidence type="ECO:0000256" key="4">
    <source>
        <dbReference type="ARBA" id="ARBA00023136"/>
    </source>
</evidence>
<gene>
    <name evidence="7" type="ORF">FHY64_02550</name>
</gene>
<evidence type="ECO:0000256" key="5">
    <source>
        <dbReference type="SAM" id="Phobius"/>
    </source>
</evidence>
<dbReference type="EMBL" id="VFFF01000001">
    <property type="protein sequence ID" value="TNY32196.1"/>
    <property type="molecule type" value="Genomic_DNA"/>
</dbReference>
<evidence type="ECO:0000313" key="8">
    <source>
        <dbReference type="Proteomes" id="UP000314011"/>
    </source>
</evidence>
<feature type="domain" description="Yip1" evidence="6">
    <location>
        <begin position="28"/>
        <end position="178"/>
    </location>
</feature>
<evidence type="ECO:0000256" key="3">
    <source>
        <dbReference type="ARBA" id="ARBA00022989"/>
    </source>
</evidence>
<dbReference type="GO" id="GO:0016020">
    <property type="term" value="C:membrane"/>
    <property type="evidence" value="ECO:0007669"/>
    <property type="project" value="UniProtKB-SubCell"/>
</dbReference>
<keyword evidence="4 5" id="KW-0472">Membrane</keyword>
<dbReference type="InterPro" id="IPR006977">
    <property type="entry name" value="Yip1_dom"/>
</dbReference>
<feature type="transmembrane region" description="Helical" evidence="5">
    <location>
        <begin position="105"/>
        <end position="126"/>
    </location>
</feature>
<comment type="caution">
    <text evidence="7">The sequence shown here is derived from an EMBL/GenBank/DDBJ whole genome shotgun (WGS) entry which is preliminary data.</text>
</comment>
<proteinExistence type="predicted"/>
<feature type="transmembrane region" description="Helical" evidence="5">
    <location>
        <begin position="132"/>
        <end position="153"/>
    </location>
</feature>
<accession>A0A5C5GF21</accession>
<reference evidence="7 8" key="1">
    <citation type="submission" date="2019-06" db="EMBL/GenBank/DDBJ databases">
        <title>Genome of new Rhodobacteraceae sp. SM1903.</title>
        <authorList>
            <person name="Ren X."/>
        </authorList>
    </citation>
    <scope>NUCLEOTIDE SEQUENCE [LARGE SCALE GENOMIC DNA]</scope>
    <source>
        <strain evidence="7 8">SM1903</strain>
    </source>
</reference>
<comment type="subcellular location">
    <subcellularLocation>
        <location evidence="1">Membrane</location>
        <topology evidence="1">Multi-pass membrane protein</topology>
    </subcellularLocation>
</comment>
<evidence type="ECO:0000313" key="7">
    <source>
        <dbReference type="EMBL" id="TNY32196.1"/>
    </source>
</evidence>
<dbReference type="Pfam" id="PF04893">
    <property type="entry name" value="Yip1"/>
    <property type="match status" value="1"/>
</dbReference>
<feature type="transmembrane region" description="Helical" evidence="5">
    <location>
        <begin position="34"/>
        <end position="60"/>
    </location>
</feature>
<sequence>MTEAGQMLRLMVATVQDPPQVARGMFGLGLPRSVLWPALALVVILSVLLVALASIVLPPVPRTESTIMLTPMSYTLILAGLLTISVFALNGAAQMLGGHGRFEDSLLTVIWVTAIQVVAQAIQIVLTLAAPFLSVVFLTATLVVSLWVLVHFINEAHKFNSLGRAFMTIVVSVIGVIVGSTMLLSLISAIAGRGVF</sequence>
<organism evidence="7 8">
    <name type="scientific">Pelagovum pacificum</name>
    <dbReference type="NCBI Taxonomy" id="2588711"/>
    <lineage>
        <taxon>Bacteria</taxon>
        <taxon>Pseudomonadati</taxon>
        <taxon>Pseudomonadota</taxon>
        <taxon>Alphaproteobacteria</taxon>
        <taxon>Rhodobacterales</taxon>
        <taxon>Paracoccaceae</taxon>
        <taxon>Pelagovum</taxon>
    </lineage>
</organism>
<keyword evidence="2 5" id="KW-0812">Transmembrane</keyword>
<keyword evidence="8" id="KW-1185">Reference proteome</keyword>
<keyword evidence="3 5" id="KW-1133">Transmembrane helix</keyword>
<evidence type="ECO:0000256" key="1">
    <source>
        <dbReference type="ARBA" id="ARBA00004141"/>
    </source>
</evidence>
<dbReference type="OrthoDB" id="7688451at2"/>
<feature type="transmembrane region" description="Helical" evidence="5">
    <location>
        <begin position="165"/>
        <end position="191"/>
    </location>
</feature>
<name>A0A5C5GF21_9RHOB</name>
<dbReference type="AlphaFoldDB" id="A0A5C5GF21"/>
<protein>
    <recommendedName>
        <fullName evidence="6">Yip1 domain-containing protein</fullName>
    </recommendedName>
</protein>
<evidence type="ECO:0000259" key="6">
    <source>
        <dbReference type="Pfam" id="PF04893"/>
    </source>
</evidence>
<evidence type="ECO:0000256" key="2">
    <source>
        <dbReference type="ARBA" id="ARBA00022692"/>
    </source>
</evidence>
<dbReference type="Proteomes" id="UP000314011">
    <property type="component" value="Unassembled WGS sequence"/>
</dbReference>
<feature type="transmembrane region" description="Helical" evidence="5">
    <location>
        <begin position="72"/>
        <end position="93"/>
    </location>
</feature>